<keyword evidence="2" id="KW-1185">Reference proteome</keyword>
<comment type="caution">
    <text evidence="1">The sequence shown here is derived from an EMBL/GenBank/DDBJ whole genome shotgun (WGS) entry which is preliminary data.</text>
</comment>
<evidence type="ECO:0000313" key="2">
    <source>
        <dbReference type="Proteomes" id="UP000520814"/>
    </source>
</evidence>
<dbReference type="EMBL" id="JACHGW010000001">
    <property type="protein sequence ID" value="MBB6049465.1"/>
    <property type="molecule type" value="Genomic_DNA"/>
</dbReference>
<accession>A0A7W9SN97</accession>
<dbReference type="AlphaFoldDB" id="A0A7W9SN97"/>
<evidence type="ECO:0000313" key="1">
    <source>
        <dbReference type="EMBL" id="MBB6049465.1"/>
    </source>
</evidence>
<proteinExistence type="predicted"/>
<name>A0A7W9SN97_ARMRO</name>
<protein>
    <submittedName>
        <fullName evidence="1">Type II secretory pathway pseudopilin PulG</fullName>
    </submittedName>
</protein>
<organism evidence="1 2">
    <name type="scientific">Armatimonas rosea</name>
    <dbReference type="NCBI Taxonomy" id="685828"/>
    <lineage>
        <taxon>Bacteria</taxon>
        <taxon>Bacillati</taxon>
        <taxon>Armatimonadota</taxon>
        <taxon>Armatimonadia</taxon>
        <taxon>Armatimonadales</taxon>
        <taxon>Armatimonadaceae</taxon>
        <taxon>Armatimonas</taxon>
    </lineage>
</organism>
<dbReference type="Proteomes" id="UP000520814">
    <property type="component" value="Unassembled WGS sequence"/>
</dbReference>
<dbReference type="RefSeq" id="WP_184193066.1">
    <property type="nucleotide sequence ID" value="NZ_JACHGW010000001.1"/>
</dbReference>
<gene>
    <name evidence="1" type="ORF">HNQ39_001227</name>
</gene>
<sequence length="184" mass="19658">MSPRIPRAFTIMEVVLSLLVVLFMVVMVAAVVPSSLRTSRYSTDFSQAASLVQHKINQLQDAGYNGMNAPNLGGNGLAIIDGSPNTPATNPLGDQSVTFEFTDRDKLWQSFAGGVDSTGARITGSNTPRGYIYLAPYSPSAYTNAAGATEYGLIRATVTVQWWTSKGNMQAFSGTTLIPRATVN</sequence>
<reference evidence="1 2" key="1">
    <citation type="submission" date="2020-08" db="EMBL/GenBank/DDBJ databases">
        <title>Genomic Encyclopedia of Type Strains, Phase IV (KMG-IV): sequencing the most valuable type-strain genomes for metagenomic binning, comparative biology and taxonomic classification.</title>
        <authorList>
            <person name="Goeker M."/>
        </authorList>
    </citation>
    <scope>NUCLEOTIDE SEQUENCE [LARGE SCALE GENOMIC DNA]</scope>
    <source>
        <strain evidence="1 2">DSM 23562</strain>
    </source>
</reference>